<dbReference type="Pfam" id="PF03641">
    <property type="entry name" value="Lysine_decarbox"/>
    <property type="match status" value="1"/>
</dbReference>
<name>A0A9P6DZU8_9AGAM</name>
<dbReference type="SUPFAM" id="SSF102405">
    <property type="entry name" value="MCP/YpsA-like"/>
    <property type="match status" value="1"/>
</dbReference>
<sequence length="241" mass="25727">MSSKAACVFCGSSVGTNPEFVRAAKCAVCSLVAGWLVLHWITDRLKLALGRAFALQGRTLIYGGGDNGLMGAVSSECLEAGSRTIGIVPHAIAQGGGEGDTLHKPIEANENTIITASMHERKAKMASLAEGGFFGLPGGFGTFEEVLEAITWTQIGIHKKPVVLLNVCGYYTPLKQLIESGVTSGFITPWYSRIVVFVEAPEREGEGEGEGEAFDWGKAALEALETWKMPECGALFKDWVL</sequence>
<reference evidence="1" key="1">
    <citation type="journal article" date="2020" name="Nat. Commun.">
        <title>Large-scale genome sequencing of mycorrhizal fungi provides insights into the early evolution of symbiotic traits.</title>
        <authorList>
            <person name="Miyauchi S."/>
            <person name="Kiss E."/>
            <person name="Kuo A."/>
            <person name="Drula E."/>
            <person name="Kohler A."/>
            <person name="Sanchez-Garcia M."/>
            <person name="Morin E."/>
            <person name="Andreopoulos B."/>
            <person name="Barry K.W."/>
            <person name="Bonito G."/>
            <person name="Buee M."/>
            <person name="Carver A."/>
            <person name="Chen C."/>
            <person name="Cichocki N."/>
            <person name="Clum A."/>
            <person name="Culley D."/>
            <person name="Crous P.W."/>
            <person name="Fauchery L."/>
            <person name="Girlanda M."/>
            <person name="Hayes R.D."/>
            <person name="Keri Z."/>
            <person name="LaButti K."/>
            <person name="Lipzen A."/>
            <person name="Lombard V."/>
            <person name="Magnuson J."/>
            <person name="Maillard F."/>
            <person name="Murat C."/>
            <person name="Nolan M."/>
            <person name="Ohm R.A."/>
            <person name="Pangilinan J."/>
            <person name="Pereira M.F."/>
            <person name="Perotto S."/>
            <person name="Peter M."/>
            <person name="Pfister S."/>
            <person name="Riley R."/>
            <person name="Sitrit Y."/>
            <person name="Stielow J.B."/>
            <person name="Szollosi G."/>
            <person name="Zifcakova L."/>
            <person name="Stursova M."/>
            <person name="Spatafora J.W."/>
            <person name="Tedersoo L."/>
            <person name="Vaario L.M."/>
            <person name="Yamada A."/>
            <person name="Yan M."/>
            <person name="Wang P."/>
            <person name="Xu J."/>
            <person name="Bruns T."/>
            <person name="Baldrian P."/>
            <person name="Vilgalys R."/>
            <person name="Dunand C."/>
            <person name="Henrissat B."/>
            <person name="Grigoriev I.V."/>
            <person name="Hibbett D."/>
            <person name="Nagy L.G."/>
            <person name="Martin F.M."/>
        </authorList>
    </citation>
    <scope>NUCLEOTIDE SEQUENCE</scope>
    <source>
        <strain evidence="1">UP504</strain>
    </source>
</reference>
<dbReference type="PANTHER" id="PTHR31223">
    <property type="entry name" value="LOG FAMILY PROTEIN YJL055W"/>
    <property type="match status" value="1"/>
</dbReference>
<dbReference type="InterPro" id="IPR005269">
    <property type="entry name" value="LOG"/>
</dbReference>
<proteinExistence type="predicted"/>
<evidence type="ECO:0000313" key="2">
    <source>
        <dbReference type="Proteomes" id="UP000886523"/>
    </source>
</evidence>
<dbReference type="OrthoDB" id="414463at2759"/>
<dbReference type="AlphaFoldDB" id="A0A9P6DZU8"/>
<dbReference type="Proteomes" id="UP000886523">
    <property type="component" value="Unassembled WGS sequence"/>
</dbReference>
<dbReference type="InterPro" id="IPR031100">
    <property type="entry name" value="LOG_fam"/>
</dbReference>
<protein>
    <recommendedName>
        <fullName evidence="3">Cytokinin riboside 5'-monophosphate phosphoribohydrolase</fullName>
    </recommendedName>
</protein>
<dbReference type="Gene3D" id="3.40.50.450">
    <property type="match status" value="1"/>
</dbReference>
<dbReference type="NCBIfam" id="TIGR00730">
    <property type="entry name" value="Rossman fold protein, TIGR00730 family"/>
    <property type="match status" value="1"/>
</dbReference>
<organism evidence="1 2">
    <name type="scientific">Hydnum rufescens UP504</name>
    <dbReference type="NCBI Taxonomy" id="1448309"/>
    <lineage>
        <taxon>Eukaryota</taxon>
        <taxon>Fungi</taxon>
        <taxon>Dikarya</taxon>
        <taxon>Basidiomycota</taxon>
        <taxon>Agaricomycotina</taxon>
        <taxon>Agaricomycetes</taxon>
        <taxon>Cantharellales</taxon>
        <taxon>Hydnaceae</taxon>
        <taxon>Hydnum</taxon>
    </lineage>
</organism>
<comment type="caution">
    <text evidence="1">The sequence shown here is derived from an EMBL/GenBank/DDBJ whole genome shotgun (WGS) entry which is preliminary data.</text>
</comment>
<dbReference type="GO" id="GO:0005829">
    <property type="term" value="C:cytosol"/>
    <property type="evidence" value="ECO:0007669"/>
    <property type="project" value="TreeGrafter"/>
</dbReference>
<gene>
    <name evidence="1" type="ORF">BS47DRAFT_1336615</name>
</gene>
<dbReference type="PANTHER" id="PTHR31223:SF70">
    <property type="entry name" value="LOG FAMILY PROTEIN YJL055W"/>
    <property type="match status" value="1"/>
</dbReference>
<dbReference type="EMBL" id="MU128915">
    <property type="protein sequence ID" value="KAF9519892.1"/>
    <property type="molecule type" value="Genomic_DNA"/>
</dbReference>
<dbReference type="GO" id="GO:0016799">
    <property type="term" value="F:hydrolase activity, hydrolyzing N-glycosyl compounds"/>
    <property type="evidence" value="ECO:0007669"/>
    <property type="project" value="TreeGrafter"/>
</dbReference>
<accession>A0A9P6DZU8</accession>
<dbReference type="GO" id="GO:0009691">
    <property type="term" value="P:cytokinin biosynthetic process"/>
    <property type="evidence" value="ECO:0007669"/>
    <property type="project" value="InterPro"/>
</dbReference>
<keyword evidence="2" id="KW-1185">Reference proteome</keyword>
<evidence type="ECO:0008006" key="3">
    <source>
        <dbReference type="Google" id="ProtNLM"/>
    </source>
</evidence>
<evidence type="ECO:0000313" key="1">
    <source>
        <dbReference type="EMBL" id="KAF9519892.1"/>
    </source>
</evidence>